<keyword evidence="3 5" id="KW-0547">Nucleotide-binding</keyword>
<feature type="binding site" evidence="5">
    <location>
        <begin position="150"/>
        <end position="157"/>
    </location>
    <ligand>
        <name>ADP</name>
        <dbReference type="ChEBI" id="CHEBI:456216"/>
    </ligand>
</feature>
<reference evidence="6 7" key="1">
    <citation type="submission" date="2017-05" db="EMBL/GenBank/DDBJ databases">
        <title>Vagococcus spp. assemblies.</title>
        <authorList>
            <person name="Gulvik C.A."/>
        </authorList>
    </citation>
    <scope>NUCLEOTIDE SEQUENCE [LARGE SCALE GENOMIC DNA]</scope>
    <source>
        <strain evidence="6 7">NCFB 2777</strain>
    </source>
</reference>
<dbReference type="NCBIfam" id="NF003742">
    <property type="entry name" value="PRK05339.1"/>
    <property type="match status" value="1"/>
</dbReference>
<comment type="similarity">
    <text evidence="5">Belongs to the pyruvate, phosphate/water dikinase regulatory protein family. PDRP subfamily.</text>
</comment>
<evidence type="ECO:0000256" key="5">
    <source>
        <dbReference type="HAMAP-Rule" id="MF_00921"/>
    </source>
</evidence>
<dbReference type="EC" id="2.7.11.32" evidence="5"/>
<gene>
    <name evidence="6" type="ORF">CBF35_03665</name>
</gene>
<evidence type="ECO:0000256" key="3">
    <source>
        <dbReference type="ARBA" id="ARBA00022741"/>
    </source>
</evidence>
<dbReference type="RefSeq" id="WP_407290313.1">
    <property type="nucleotide sequence ID" value="NZ_CAUQJP010000013.1"/>
</dbReference>
<dbReference type="GeneID" id="98567455"/>
<comment type="caution">
    <text evidence="6">The sequence shown here is derived from an EMBL/GenBank/DDBJ whole genome shotgun (WGS) entry which is preliminary data.</text>
</comment>
<keyword evidence="6" id="KW-0670">Pyruvate</keyword>
<dbReference type="GO" id="GO:0004674">
    <property type="term" value="F:protein serine/threonine kinase activity"/>
    <property type="evidence" value="ECO:0007669"/>
    <property type="project" value="UniProtKB-UniRule"/>
</dbReference>
<proteinExistence type="inferred from homology"/>
<evidence type="ECO:0000313" key="6">
    <source>
        <dbReference type="EMBL" id="RST97035.1"/>
    </source>
</evidence>
<dbReference type="PANTHER" id="PTHR31756:SF3">
    <property type="entry name" value="PYRUVATE, PHOSPHATE DIKINASE REGULATORY PROTEIN 1, CHLOROPLASTIC"/>
    <property type="match status" value="1"/>
</dbReference>
<evidence type="ECO:0000256" key="2">
    <source>
        <dbReference type="ARBA" id="ARBA00022679"/>
    </source>
</evidence>
<organism evidence="6 7">
    <name type="scientific">Vagococcus salmoninarum</name>
    <dbReference type="NCBI Taxonomy" id="2739"/>
    <lineage>
        <taxon>Bacteria</taxon>
        <taxon>Bacillati</taxon>
        <taxon>Bacillota</taxon>
        <taxon>Bacilli</taxon>
        <taxon>Lactobacillales</taxon>
        <taxon>Enterococcaceae</taxon>
        <taxon>Vagococcus</taxon>
    </lineage>
</organism>
<name>A0A429ZTG9_9ENTE</name>
<evidence type="ECO:0000256" key="1">
    <source>
        <dbReference type="ARBA" id="ARBA00022527"/>
    </source>
</evidence>
<evidence type="ECO:0000313" key="7">
    <source>
        <dbReference type="Proteomes" id="UP000287239"/>
    </source>
</evidence>
<comment type="catalytic activity">
    <reaction evidence="5">
        <text>N(tele)-phospho-L-histidyl/O-phospho-L-threonyl-[pyruvate, phosphate dikinase] + phosphate + H(+) = N(tele)-phospho-L-histidyl/L-threonyl-[pyruvate, phosphate dikinase] + diphosphate</text>
        <dbReference type="Rhea" id="RHEA:43696"/>
        <dbReference type="Rhea" id="RHEA-COMP:10650"/>
        <dbReference type="Rhea" id="RHEA-COMP:10651"/>
        <dbReference type="ChEBI" id="CHEBI:15378"/>
        <dbReference type="ChEBI" id="CHEBI:30013"/>
        <dbReference type="ChEBI" id="CHEBI:33019"/>
        <dbReference type="ChEBI" id="CHEBI:43474"/>
        <dbReference type="ChEBI" id="CHEBI:61977"/>
        <dbReference type="ChEBI" id="CHEBI:83586"/>
        <dbReference type="EC" id="2.7.4.27"/>
    </reaction>
</comment>
<dbReference type="PANTHER" id="PTHR31756">
    <property type="entry name" value="PYRUVATE, PHOSPHATE DIKINASE REGULATORY PROTEIN 1, CHLOROPLASTIC"/>
    <property type="match status" value="1"/>
</dbReference>
<comment type="catalytic activity">
    <reaction evidence="5">
        <text>N(tele)-phospho-L-histidyl/L-threonyl-[pyruvate, phosphate dikinase] + ADP = N(tele)-phospho-L-histidyl/O-phospho-L-threonyl-[pyruvate, phosphate dikinase] + AMP + H(+)</text>
        <dbReference type="Rhea" id="RHEA:43692"/>
        <dbReference type="Rhea" id="RHEA-COMP:10650"/>
        <dbReference type="Rhea" id="RHEA-COMP:10651"/>
        <dbReference type="ChEBI" id="CHEBI:15378"/>
        <dbReference type="ChEBI" id="CHEBI:30013"/>
        <dbReference type="ChEBI" id="CHEBI:61977"/>
        <dbReference type="ChEBI" id="CHEBI:83586"/>
        <dbReference type="ChEBI" id="CHEBI:456215"/>
        <dbReference type="ChEBI" id="CHEBI:456216"/>
        <dbReference type="EC" id="2.7.11.32"/>
    </reaction>
</comment>
<dbReference type="AlphaFoldDB" id="A0A429ZTG9"/>
<dbReference type="Pfam" id="PF03618">
    <property type="entry name" value="Kinase-PPPase"/>
    <property type="match status" value="1"/>
</dbReference>
<keyword evidence="1 5" id="KW-0723">Serine/threonine-protein kinase</keyword>
<dbReference type="EMBL" id="NGJU01000004">
    <property type="protein sequence ID" value="RST97035.1"/>
    <property type="molecule type" value="Genomic_DNA"/>
</dbReference>
<dbReference type="EC" id="2.7.4.27" evidence="5"/>
<dbReference type="GO" id="GO:0016776">
    <property type="term" value="F:phosphotransferase activity, phosphate group as acceptor"/>
    <property type="evidence" value="ECO:0007669"/>
    <property type="project" value="UniProtKB-UniRule"/>
</dbReference>
<sequence length="268" mass="29895">MTKANLFIVSDSVGETAQKVISAVMAQFPDIEATDIRRFPFINNEADLKKILADALNERAVVVATLVNQELVAVLTEFSQKTGLDYVDFMTPLTQLIQGKTGIIAKEEPGALHKLNQEYFNRVAAIEFAIKYDDGKDSRGFKQSDFVILGVSRTSKTPLSMYLANKSYKVSNLPLIPEVPLPEELFDIPAEKIIGLTADPERILKIRQSRLNGLGLNGDSKYANIERIQEEVLYAEDLFKRLNAHVVKVDDKAVEETAAIIEGFNKNY</sequence>
<dbReference type="GO" id="GO:0005524">
    <property type="term" value="F:ATP binding"/>
    <property type="evidence" value="ECO:0007669"/>
    <property type="project" value="InterPro"/>
</dbReference>
<keyword evidence="7" id="KW-1185">Reference proteome</keyword>
<dbReference type="Proteomes" id="UP000287239">
    <property type="component" value="Unassembled WGS sequence"/>
</dbReference>
<dbReference type="GO" id="GO:0043531">
    <property type="term" value="F:ADP binding"/>
    <property type="evidence" value="ECO:0007669"/>
    <property type="project" value="UniProtKB-UniRule"/>
</dbReference>
<evidence type="ECO:0000256" key="4">
    <source>
        <dbReference type="ARBA" id="ARBA00022777"/>
    </source>
</evidence>
<protein>
    <recommendedName>
        <fullName evidence="5">Putative pyruvate, phosphate dikinase regulatory protein</fullName>
        <shortName evidence="5">PPDK regulatory protein</shortName>
        <ecNumber evidence="5">2.7.11.32</ecNumber>
        <ecNumber evidence="5">2.7.4.27</ecNumber>
    </recommendedName>
</protein>
<keyword evidence="2 5" id="KW-0808">Transferase</keyword>
<dbReference type="HAMAP" id="MF_00921">
    <property type="entry name" value="PDRP"/>
    <property type="match status" value="1"/>
</dbReference>
<comment type="function">
    <text evidence="5">Bifunctional serine/threonine kinase and phosphorylase involved in the regulation of the pyruvate, phosphate dikinase (PPDK) by catalyzing its phosphorylation/dephosphorylation.</text>
</comment>
<dbReference type="InterPro" id="IPR005177">
    <property type="entry name" value="Kinase-pyrophosphorylase"/>
</dbReference>
<keyword evidence="4 5" id="KW-0418">Kinase</keyword>
<accession>A0A429ZTG9</accession>
<dbReference type="InterPro" id="IPR026565">
    <property type="entry name" value="PPDK_reg"/>
</dbReference>